<gene>
    <name evidence="1" type="ORF">FIV42_27295</name>
</gene>
<organism evidence="1 2">
    <name type="scientific">Persicimonas caeni</name>
    <dbReference type="NCBI Taxonomy" id="2292766"/>
    <lineage>
        <taxon>Bacteria</taxon>
        <taxon>Deltaproteobacteria</taxon>
        <taxon>Bradymonadales</taxon>
        <taxon>Bradymonadaceae</taxon>
        <taxon>Persicimonas</taxon>
    </lineage>
</organism>
<name>A0A4Y6Q2A3_PERCE</name>
<keyword evidence="2" id="KW-1185">Reference proteome</keyword>
<dbReference type="RefSeq" id="WP_141200761.1">
    <property type="nucleotide sequence ID" value="NZ_CP041186.1"/>
</dbReference>
<evidence type="ECO:0000313" key="2">
    <source>
        <dbReference type="Proteomes" id="UP000315995"/>
    </source>
</evidence>
<dbReference type="InterPro" id="IPR004027">
    <property type="entry name" value="SEC_C_motif"/>
</dbReference>
<accession>A0A4Y6Q2A3</accession>
<dbReference type="AlphaFoldDB" id="A0A4Y6Q2A3"/>
<protein>
    <recommendedName>
        <fullName evidence="3">SEC-C domain-containing protein</fullName>
    </recommendedName>
</protein>
<dbReference type="SUPFAM" id="SSF103642">
    <property type="entry name" value="Sec-C motif"/>
    <property type="match status" value="1"/>
</dbReference>
<dbReference type="Pfam" id="PF02810">
    <property type="entry name" value="SEC-C"/>
    <property type="match status" value="1"/>
</dbReference>
<accession>A0A5B8YEA8</accession>
<dbReference type="OrthoDB" id="5401996at2"/>
<sequence length="203" mass="23271">MSNPIPLSEVPEDIGRNDPCPCGSGRKYKKCCQRAHRMQREAEKRSAGVEDLIHQGTNAWGMFKLLRQVRENNMFALFYEMTHSEGPFRERFASKTDYIQAADAGEEILVAGSDADLRRIRLDGSDHYLLLTEGLSDPRATSYRYTVIILRPNELDAEGNQRSVDHRGLRVWDIERHERAKDAVEDGDLSLDDLGYEWAKEKE</sequence>
<reference evidence="1 2" key="1">
    <citation type="submission" date="2019-06" db="EMBL/GenBank/DDBJ databases">
        <title>Persicimonas caeni gen. nov., sp. nov., a predatory bacterium isolated from solar saltern.</title>
        <authorList>
            <person name="Wang S."/>
        </authorList>
    </citation>
    <scope>NUCLEOTIDE SEQUENCE [LARGE SCALE GENOMIC DNA]</scope>
    <source>
        <strain evidence="1 2">YN101</strain>
    </source>
</reference>
<dbReference type="EMBL" id="CP041186">
    <property type="protein sequence ID" value="QDG54317.1"/>
    <property type="molecule type" value="Genomic_DNA"/>
</dbReference>
<proteinExistence type="predicted"/>
<dbReference type="Gene3D" id="3.10.450.50">
    <property type="match status" value="1"/>
</dbReference>
<evidence type="ECO:0000313" key="1">
    <source>
        <dbReference type="EMBL" id="QDG54317.1"/>
    </source>
</evidence>
<evidence type="ECO:0008006" key="3">
    <source>
        <dbReference type="Google" id="ProtNLM"/>
    </source>
</evidence>
<dbReference type="Proteomes" id="UP000315995">
    <property type="component" value="Chromosome"/>
</dbReference>